<sequence length="86" mass="9120">MKEKYERHSRHGAALAGCLEIRVIMIPLPENTAAGAASGDSCGVKGGCRVFRQPCRAVLHIPSHTGGEKMKKHGRGCAVCICSMVS</sequence>
<keyword evidence="2" id="KW-1185">Reference proteome</keyword>
<dbReference type="Proteomes" id="UP001154420">
    <property type="component" value="Unassembled WGS sequence"/>
</dbReference>
<comment type="caution">
    <text evidence="1">The sequence shown here is derived from an EMBL/GenBank/DDBJ whole genome shotgun (WGS) entry which is preliminary data.</text>
</comment>
<protein>
    <submittedName>
        <fullName evidence="1">Uncharacterized protein</fullName>
    </submittedName>
</protein>
<reference evidence="1" key="1">
    <citation type="submission" date="2018-09" db="EMBL/GenBank/DDBJ databases">
        <title>Murine metabolic-syndrome-specific gut microbial biobank.</title>
        <authorList>
            <person name="Liu C."/>
        </authorList>
    </citation>
    <scope>NUCLEOTIDE SEQUENCE</scope>
    <source>
        <strain evidence="1">D42-62</strain>
    </source>
</reference>
<dbReference type="OrthoDB" id="9987312at2"/>
<dbReference type="RefSeq" id="WP_129178931.1">
    <property type="nucleotide sequence ID" value="NZ_QZDT01000018.1"/>
</dbReference>
<dbReference type="AlphaFoldDB" id="A0A9X5BG51"/>
<evidence type="ECO:0000313" key="2">
    <source>
        <dbReference type="Proteomes" id="UP001154420"/>
    </source>
</evidence>
<dbReference type="EMBL" id="QZDT01000018">
    <property type="protein sequence ID" value="NBJ93375.1"/>
    <property type="molecule type" value="Genomic_DNA"/>
</dbReference>
<organism evidence="1 2">
    <name type="scientific">Parablautia muri</name>
    <dbReference type="NCBI Taxonomy" id="2320879"/>
    <lineage>
        <taxon>Bacteria</taxon>
        <taxon>Bacillati</taxon>
        <taxon>Bacillota</taxon>
        <taxon>Clostridia</taxon>
        <taxon>Lachnospirales</taxon>
        <taxon>Lachnospiraceae</taxon>
        <taxon>Parablautia</taxon>
    </lineage>
</organism>
<proteinExistence type="predicted"/>
<accession>A0A9X5BG51</accession>
<name>A0A9X5BG51_9FIRM</name>
<gene>
    <name evidence="1" type="ORF">D5281_12415</name>
</gene>
<evidence type="ECO:0000313" key="1">
    <source>
        <dbReference type="EMBL" id="NBJ93375.1"/>
    </source>
</evidence>